<comment type="pathway">
    <text evidence="2">Protein modification; peptidyl-diphthamide biosynthesis.</text>
</comment>
<comment type="cofactor">
    <cofactor evidence="1">
        <name>[4Fe-4S] cluster</name>
        <dbReference type="ChEBI" id="CHEBI:49883"/>
    </cofactor>
</comment>
<dbReference type="GO" id="GO:0090560">
    <property type="term" value="F:2-(3-amino-3-carboxypropyl)histidine synthase activity"/>
    <property type="evidence" value="ECO:0007669"/>
    <property type="project" value="UniProtKB-EC"/>
</dbReference>
<evidence type="ECO:0000256" key="3">
    <source>
        <dbReference type="ARBA" id="ARBA00010173"/>
    </source>
</evidence>
<dbReference type="EC" id="2.5.1.108" evidence="4"/>
<evidence type="ECO:0000256" key="13">
    <source>
        <dbReference type="ARBA" id="ARBA00032789"/>
    </source>
</evidence>
<dbReference type="UniPathway" id="UPA00559"/>
<evidence type="ECO:0000256" key="9">
    <source>
        <dbReference type="ARBA" id="ARBA00023004"/>
    </source>
</evidence>
<evidence type="ECO:0000256" key="5">
    <source>
        <dbReference type="ARBA" id="ARBA00021915"/>
    </source>
</evidence>
<keyword evidence="17" id="KW-1185">Reference proteome</keyword>
<dbReference type="Gramene" id="GBG84835">
    <property type="protein sequence ID" value="GBG84835"/>
    <property type="gene ID" value="CBR_g39210"/>
</dbReference>
<dbReference type="Gene3D" id="3.40.50.11860">
    <property type="entry name" value="Diphthamide synthesis DPH1/DPH2 domain 3"/>
    <property type="match status" value="1"/>
</dbReference>
<keyword evidence="10" id="KW-0411">Iron-sulfur</keyword>
<keyword evidence="9" id="KW-0408">Iron</keyword>
<evidence type="ECO:0000313" key="17">
    <source>
        <dbReference type="Proteomes" id="UP000265515"/>
    </source>
</evidence>
<dbReference type="InterPro" id="IPR042264">
    <property type="entry name" value="DPH1/DPH2_2"/>
</dbReference>
<dbReference type="Proteomes" id="UP000265515">
    <property type="component" value="Unassembled WGS sequence"/>
</dbReference>
<organism evidence="16 17">
    <name type="scientific">Chara braunii</name>
    <name type="common">Braun's stonewort</name>
    <dbReference type="NCBI Taxonomy" id="69332"/>
    <lineage>
        <taxon>Eukaryota</taxon>
        <taxon>Viridiplantae</taxon>
        <taxon>Streptophyta</taxon>
        <taxon>Charophyceae</taxon>
        <taxon>Charales</taxon>
        <taxon>Characeae</taxon>
        <taxon>Chara</taxon>
    </lineage>
</organism>
<dbReference type="InterPro" id="IPR042265">
    <property type="entry name" value="DPH1/DPH2_3"/>
</dbReference>
<evidence type="ECO:0000256" key="12">
    <source>
        <dbReference type="ARBA" id="ARBA00032574"/>
    </source>
</evidence>
<dbReference type="STRING" id="69332.A0A388LRE9"/>
<dbReference type="Gene3D" id="3.40.50.11840">
    <property type="entry name" value="Diphthamide synthesis DPH1/DPH2 domain 1"/>
    <property type="match status" value="1"/>
</dbReference>
<comment type="catalytic activity">
    <reaction evidence="14">
        <text>L-histidyl-[translation elongation factor 2] + S-adenosyl-L-methionine = 2-[(3S)-amino-3-carboxypropyl]-L-histidyl-[translation elongation factor 2] + S-methyl-5'-thioadenosine + H(+)</text>
        <dbReference type="Rhea" id="RHEA:36783"/>
        <dbReference type="Rhea" id="RHEA-COMP:9748"/>
        <dbReference type="Rhea" id="RHEA-COMP:9749"/>
        <dbReference type="ChEBI" id="CHEBI:15378"/>
        <dbReference type="ChEBI" id="CHEBI:17509"/>
        <dbReference type="ChEBI" id="CHEBI:29979"/>
        <dbReference type="ChEBI" id="CHEBI:59789"/>
        <dbReference type="ChEBI" id="CHEBI:73995"/>
        <dbReference type="EC" id="2.5.1.108"/>
    </reaction>
</comment>
<gene>
    <name evidence="16" type="ORF">CBR_g39210</name>
</gene>
<evidence type="ECO:0000256" key="2">
    <source>
        <dbReference type="ARBA" id="ARBA00005156"/>
    </source>
</evidence>
<evidence type="ECO:0000256" key="7">
    <source>
        <dbReference type="ARBA" id="ARBA00022691"/>
    </source>
</evidence>
<keyword evidence="7" id="KW-0949">S-adenosyl-L-methionine</keyword>
<protein>
    <recommendedName>
        <fullName evidence="5">2-(3-amino-3-carboxypropyl)histidine synthase subunit 1</fullName>
        <ecNumber evidence="4">2.5.1.108</ecNumber>
    </recommendedName>
    <alternativeName>
        <fullName evidence="12">Diphthamide biosynthesis protein 1</fullName>
    </alternativeName>
    <alternativeName>
        <fullName evidence="13">Diphtheria toxin resistance protein 1</fullName>
    </alternativeName>
    <alternativeName>
        <fullName evidence="11">S-adenosyl-L-methionine:L-histidine 3-amino-3-carboxypropyltransferase 1</fullName>
    </alternativeName>
</protein>
<sequence>MAVADAEEVDMSGRGQHAEAADPTLSRGTEAPLPPRRFRGRAAFVGSSEASGGQGQGQGEKTSAQLALSSERSDSRRSINRIVRQQVPSEILENPLLKAAMAVLPGNYNLEIPKTIWRIKQAGARRIALQFPEGLLMYACTIADILEKFAHAQCIVMGDVAYGACCVDDFSAAALGAEFLVHYGHSCLVPVDVTSIPAMYVFVEIGIDVSHLVETIRLNFPPATKLILAGTIQFVSAIQAAKSALKGDYPDIVVPQSKPLSPGEVLGCTAPKLDHSAAESIVFVADGRFHLEAIMIANPTLPAYRYDPYSKVLTVEEYDHVGMRDVRRRAIEKAASARRWGVVLGTLGRQGNPRIMRHFISRLEGRGREYMLVLMSELSPQKLSAFSSTIDAWVQIACPRLSIDWGEAFGGVPLLNPYEAEVALGFVPGWWERGREEKLGGGRRKTETGPLWCKEEQEGKKGEEEKMIGLGFSKARAEAVGCQGGSQRGSMDGNCEVRTAMESGEMAAGGGESSRGECVEERCGTEEAVAGSACCATEGRKEADDDEASASADGGKTAADVVMMGSYPMDYYARDGGPWGSAHTLRSGNGSVINAGRIGVRGFSFRGGEKQ</sequence>
<comment type="similarity">
    <text evidence="3">Belongs to the DPH1/DPH2 family. DPH1 subfamily.</text>
</comment>
<dbReference type="Pfam" id="PF01866">
    <property type="entry name" value="Diphthamide_syn"/>
    <property type="match status" value="1"/>
</dbReference>
<dbReference type="FunFam" id="3.40.50.11860:FF:000002">
    <property type="entry name" value="2-(3-amino-3-carboxypropyl)histidine synthase subunit 1"/>
    <property type="match status" value="1"/>
</dbReference>
<dbReference type="OrthoDB" id="2016804at2759"/>
<dbReference type="SFLD" id="SFLDS00032">
    <property type="entry name" value="Radical_SAM_3-amino-3-carboxyp"/>
    <property type="match status" value="1"/>
</dbReference>
<dbReference type="GO" id="GO:0006979">
    <property type="term" value="P:response to oxidative stress"/>
    <property type="evidence" value="ECO:0007669"/>
    <property type="project" value="EnsemblPlants"/>
</dbReference>
<feature type="compositionally biased region" description="Acidic residues" evidence="15">
    <location>
        <begin position="1"/>
        <end position="10"/>
    </location>
</feature>
<evidence type="ECO:0000256" key="6">
    <source>
        <dbReference type="ARBA" id="ARBA00022679"/>
    </source>
</evidence>
<dbReference type="GO" id="GO:0051536">
    <property type="term" value="F:iron-sulfur cluster binding"/>
    <property type="evidence" value="ECO:0007669"/>
    <property type="project" value="UniProtKB-KW"/>
</dbReference>
<comment type="caution">
    <text evidence="16">The sequence shown here is derived from an EMBL/GenBank/DDBJ whole genome shotgun (WGS) entry which is preliminary data.</text>
</comment>
<feature type="region of interest" description="Disordered" evidence="15">
    <location>
        <begin position="1"/>
        <end position="73"/>
    </location>
</feature>
<evidence type="ECO:0000313" key="16">
    <source>
        <dbReference type="EMBL" id="GBG84835.1"/>
    </source>
</evidence>
<keyword evidence="8" id="KW-0479">Metal-binding</keyword>
<dbReference type="AlphaFoldDB" id="A0A388LRE9"/>
<accession>A0A388LRE9</accession>
<dbReference type="GO" id="GO:0005829">
    <property type="term" value="C:cytosol"/>
    <property type="evidence" value="ECO:0007669"/>
    <property type="project" value="EnsemblPlants"/>
</dbReference>
<dbReference type="PANTHER" id="PTHR10762:SF1">
    <property type="entry name" value="2-(3-AMINO-3-CARBOXYPROPYL)HISTIDINE SYNTHASE SUBUNIT 1"/>
    <property type="match status" value="1"/>
</dbReference>
<dbReference type="FunFam" id="3.40.50.11840:FF:000001">
    <property type="entry name" value="2-(3-amino-3-carboxypropyl)histidine synthase subunit 1"/>
    <property type="match status" value="1"/>
</dbReference>
<evidence type="ECO:0000256" key="1">
    <source>
        <dbReference type="ARBA" id="ARBA00001966"/>
    </source>
</evidence>
<dbReference type="InterPro" id="IPR042263">
    <property type="entry name" value="DPH1/DPH2_1"/>
</dbReference>
<proteinExistence type="inferred from homology"/>
<evidence type="ECO:0000256" key="8">
    <source>
        <dbReference type="ARBA" id="ARBA00022723"/>
    </source>
</evidence>
<dbReference type="GO" id="GO:0006450">
    <property type="term" value="P:regulation of translational fidelity"/>
    <property type="evidence" value="ECO:0007669"/>
    <property type="project" value="EnsemblPlants"/>
</dbReference>
<evidence type="ECO:0000256" key="10">
    <source>
        <dbReference type="ARBA" id="ARBA00023014"/>
    </source>
</evidence>
<evidence type="ECO:0000256" key="14">
    <source>
        <dbReference type="ARBA" id="ARBA00048403"/>
    </source>
</evidence>
<dbReference type="EMBL" id="BFEA01000493">
    <property type="protein sequence ID" value="GBG84835.1"/>
    <property type="molecule type" value="Genomic_DNA"/>
</dbReference>
<keyword evidence="6" id="KW-0808">Transferase</keyword>
<evidence type="ECO:0000256" key="4">
    <source>
        <dbReference type="ARBA" id="ARBA00012221"/>
    </source>
</evidence>
<evidence type="ECO:0000256" key="15">
    <source>
        <dbReference type="SAM" id="MobiDB-lite"/>
    </source>
</evidence>
<dbReference type="FunFam" id="3.40.50.11850:FF:000002">
    <property type="entry name" value="2-(3-amino-3-carboxypropyl)histidine synthase subunit 1"/>
    <property type="match status" value="1"/>
</dbReference>
<dbReference type="Gene3D" id="3.40.50.11850">
    <property type="entry name" value="Diphthamide synthesis DPH1/DPH2 domain 2"/>
    <property type="match status" value="1"/>
</dbReference>
<dbReference type="InterPro" id="IPR016435">
    <property type="entry name" value="DPH1/DPH2"/>
</dbReference>
<feature type="compositionally biased region" description="Polar residues" evidence="15">
    <location>
        <begin position="61"/>
        <end position="70"/>
    </location>
</feature>
<dbReference type="GO" id="GO:0017183">
    <property type="term" value="P:protein histidyl modification to diphthamide"/>
    <property type="evidence" value="ECO:0007669"/>
    <property type="project" value="UniProtKB-UniPathway"/>
</dbReference>
<dbReference type="NCBIfam" id="TIGR00322">
    <property type="entry name" value="diphth2_R"/>
    <property type="match status" value="1"/>
</dbReference>
<dbReference type="GO" id="GO:0046872">
    <property type="term" value="F:metal ion binding"/>
    <property type="evidence" value="ECO:0007669"/>
    <property type="project" value="UniProtKB-KW"/>
</dbReference>
<reference evidence="16 17" key="1">
    <citation type="journal article" date="2018" name="Cell">
        <title>The Chara Genome: Secondary Complexity and Implications for Plant Terrestrialization.</title>
        <authorList>
            <person name="Nishiyama T."/>
            <person name="Sakayama H."/>
            <person name="Vries J.D."/>
            <person name="Buschmann H."/>
            <person name="Saint-Marcoux D."/>
            <person name="Ullrich K.K."/>
            <person name="Haas F.B."/>
            <person name="Vanderstraeten L."/>
            <person name="Becker D."/>
            <person name="Lang D."/>
            <person name="Vosolsobe S."/>
            <person name="Rombauts S."/>
            <person name="Wilhelmsson P.K.I."/>
            <person name="Janitza P."/>
            <person name="Kern R."/>
            <person name="Heyl A."/>
            <person name="Rumpler F."/>
            <person name="Villalobos L.I.A.C."/>
            <person name="Clay J.M."/>
            <person name="Skokan R."/>
            <person name="Toyoda A."/>
            <person name="Suzuki Y."/>
            <person name="Kagoshima H."/>
            <person name="Schijlen E."/>
            <person name="Tajeshwar N."/>
            <person name="Catarino B."/>
            <person name="Hetherington A.J."/>
            <person name="Saltykova A."/>
            <person name="Bonnot C."/>
            <person name="Breuninger H."/>
            <person name="Symeonidi A."/>
            <person name="Radhakrishnan G.V."/>
            <person name="Van Nieuwerburgh F."/>
            <person name="Deforce D."/>
            <person name="Chang C."/>
            <person name="Karol K.G."/>
            <person name="Hedrich R."/>
            <person name="Ulvskov P."/>
            <person name="Glockner G."/>
            <person name="Delwiche C.F."/>
            <person name="Petrasek J."/>
            <person name="Van de Peer Y."/>
            <person name="Friml J."/>
            <person name="Beilby M."/>
            <person name="Dolan L."/>
            <person name="Kohara Y."/>
            <person name="Sugano S."/>
            <person name="Fujiyama A."/>
            <person name="Delaux P.-M."/>
            <person name="Quint M."/>
            <person name="TheiBen G."/>
            <person name="Hagemann M."/>
            <person name="Harholt J."/>
            <person name="Dunand C."/>
            <person name="Zachgo S."/>
            <person name="Langdale J."/>
            <person name="Maumus F."/>
            <person name="Straeten D.V.D."/>
            <person name="Gould S.B."/>
            <person name="Rensing S.A."/>
        </authorList>
    </citation>
    <scope>NUCLEOTIDE SEQUENCE [LARGE SCALE GENOMIC DNA]</scope>
    <source>
        <strain evidence="16 17">S276</strain>
    </source>
</reference>
<dbReference type="PANTHER" id="PTHR10762">
    <property type="entry name" value="DIPHTHAMIDE BIOSYNTHESIS PROTEIN"/>
    <property type="match status" value="1"/>
</dbReference>
<name>A0A388LRE9_CHABU</name>
<evidence type="ECO:0000256" key="11">
    <source>
        <dbReference type="ARBA" id="ARBA00031690"/>
    </source>
</evidence>
<dbReference type="GO" id="GO:1990145">
    <property type="term" value="P:maintenance of translational fidelity"/>
    <property type="evidence" value="ECO:0007669"/>
    <property type="project" value="EnsemblPlants"/>
</dbReference>